<dbReference type="InterPro" id="IPR054127">
    <property type="entry name" value="Pcf11_C"/>
</dbReference>
<feature type="compositionally biased region" description="Polar residues" evidence="1">
    <location>
        <begin position="777"/>
        <end position="787"/>
    </location>
</feature>
<evidence type="ECO:0000259" key="2">
    <source>
        <dbReference type="PROSITE" id="PS51391"/>
    </source>
</evidence>
<dbReference type="AlphaFoldDB" id="A0A9P6NNE9"/>
<dbReference type="InterPro" id="IPR047415">
    <property type="entry name" value="Pcf11_CID"/>
</dbReference>
<feature type="region of interest" description="Disordered" evidence="1">
    <location>
        <begin position="24"/>
        <end position="66"/>
    </location>
</feature>
<dbReference type="GO" id="GO:0003729">
    <property type="term" value="F:mRNA binding"/>
    <property type="evidence" value="ECO:0007669"/>
    <property type="project" value="InterPro"/>
</dbReference>
<dbReference type="OrthoDB" id="2129491at2759"/>
<dbReference type="GO" id="GO:0005849">
    <property type="term" value="C:mRNA cleavage factor complex"/>
    <property type="evidence" value="ECO:0007669"/>
    <property type="project" value="TreeGrafter"/>
</dbReference>
<accession>A0A9P6NNE9</accession>
<dbReference type="Pfam" id="PF21936">
    <property type="entry name" value="Pcf11_C"/>
    <property type="match status" value="1"/>
</dbReference>
<dbReference type="InterPro" id="IPR008942">
    <property type="entry name" value="ENTH_VHS"/>
</dbReference>
<dbReference type="InterPro" id="IPR045154">
    <property type="entry name" value="PCF11-like"/>
</dbReference>
<dbReference type="Proteomes" id="UP000886653">
    <property type="component" value="Unassembled WGS sequence"/>
</dbReference>
<dbReference type="GO" id="GO:0000993">
    <property type="term" value="F:RNA polymerase II complex binding"/>
    <property type="evidence" value="ECO:0007669"/>
    <property type="project" value="InterPro"/>
</dbReference>
<keyword evidence="4" id="KW-1185">Reference proteome</keyword>
<dbReference type="PANTHER" id="PTHR15921">
    <property type="entry name" value="PRE-MRNA CLEAVAGE COMPLEX II"/>
    <property type="match status" value="1"/>
</dbReference>
<dbReference type="GO" id="GO:0005737">
    <property type="term" value="C:cytoplasm"/>
    <property type="evidence" value="ECO:0007669"/>
    <property type="project" value="TreeGrafter"/>
</dbReference>
<evidence type="ECO:0000313" key="4">
    <source>
        <dbReference type="Proteomes" id="UP000886653"/>
    </source>
</evidence>
<dbReference type="EMBL" id="MU167257">
    <property type="protein sequence ID" value="KAG0146671.1"/>
    <property type="molecule type" value="Genomic_DNA"/>
</dbReference>
<organism evidence="3 4">
    <name type="scientific">Cronartium quercuum f. sp. fusiforme G11</name>
    <dbReference type="NCBI Taxonomy" id="708437"/>
    <lineage>
        <taxon>Eukaryota</taxon>
        <taxon>Fungi</taxon>
        <taxon>Dikarya</taxon>
        <taxon>Basidiomycota</taxon>
        <taxon>Pucciniomycotina</taxon>
        <taxon>Pucciniomycetes</taxon>
        <taxon>Pucciniales</taxon>
        <taxon>Coleosporiaceae</taxon>
        <taxon>Cronartium</taxon>
    </lineage>
</organism>
<feature type="compositionally biased region" description="Basic and acidic residues" evidence="1">
    <location>
        <begin position="673"/>
        <end position="701"/>
    </location>
</feature>
<dbReference type="GO" id="GO:0031124">
    <property type="term" value="P:mRNA 3'-end processing"/>
    <property type="evidence" value="ECO:0007669"/>
    <property type="project" value="InterPro"/>
</dbReference>
<dbReference type="SUPFAM" id="SSF48464">
    <property type="entry name" value="ENTH/VHS domain"/>
    <property type="match status" value="1"/>
</dbReference>
<feature type="compositionally biased region" description="Polar residues" evidence="1">
    <location>
        <begin position="40"/>
        <end position="51"/>
    </location>
</feature>
<protein>
    <recommendedName>
        <fullName evidence="2">CID domain-containing protein</fullName>
    </recommendedName>
</protein>
<dbReference type="CDD" id="cd16982">
    <property type="entry name" value="CID_Pcf11"/>
    <property type="match status" value="1"/>
</dbReference>
<dbReference type="FunFam" id="1.25.40.90:FF:000016">
    <property type="entry name" value="mRNA cleavage factor complex component Pcf11"/>
    <property type="match status" value="1"/>
</dbReference>
<sequence length="830" mass="91993">MNGGPLRGFSYPVTAPVFSPTNQSLGAHFSNHPTHHASHTSHYQQLKQLSSAPAHPDVPQMQGLPTPPPSIGYDVTDFRQFFQFGLQQLRHNNKYIINDLTTLASVYQHRMSPFIVKDIDQHIRDSHPAHRLVAFYVIDSICKNLGHPYPELFKPFIERLFLIAYRDVEEIDAITKVKFEELLGTWRTGSARGAELFGADVQRRIEDGVFGRWRRGGDMADSQAFLSGMKQQPAVATPAEKANILYDLRRILAERERIAFSYPNDQANLAQMATLQQLEQLVANQQLTINQVEEIRQQLQPLKPTTPPTLHASVTPVEHAHHHMAQPPALEFQSPMVDLTDPNSLANLAKLLESNSHILLPPAIQPDHNVLTSSHPLAAMLNSVAHLQGTIPNPAVHVPPPDSSVTPNVAATPNLFNSEQLAAALASLNPPLNSTLATDNGEGGSRERSAELIVPHLSPAPSITSHDAGDQNVQEYEEYVLGLGIELTTTSINRVDPSTISDVLYGRIPQHCRQDGARFLNGRIGDSRASAQLDAHFRLQRRVLEQTNRPQQRIWAVLEADWVKSHDFGVEHDNKKREKVAEESAASVAAVQIKTTAELKQKMVLRPTEPTEASKLCPICREGFETKFDEEEEEYYWLNAIESGSRKGSGTTSIYHATCHFETMRNKAKMKLRREEEEANLRKSREENEKLVGDDKIKVKTEEEDGDAESATRRRTSEEVIGDDYNGGSSSKSGSGCGKNSDLQVDEDFFSDFVNGPNGDDQGSHLSLDLGQEGIKATQSISLNNNHSNKRKSSESESSDDDVVVVNGLTGLDEDVGSLKKKSRTIVIDA</sequence>
<dbReference type="Pfam" id="PF04818">
    <property type="entry name" value="CID"/>
    <property type="match status" value="1"/>
</dbReference>
<dbReference type="PROSITE" id="PS51391">
    <property type="entry name" value="CID"/>
    <property type="match status" value="1"/>
</dbReference>
<feature type="domain" description="CID" evidence="2">
    <location>
        <begin position="74"/>
        <end position="213"/>
    </location>
</feature>
<gene>
    <name evidence="3" type="ORF">CROQUDRAFT_77413</name>
</gene>
<dbReference type="GO" id="GO:0006369">
    <property type="term" value="P:termination of RNA polymerase II transcription"/>
    <property type="evidence" value="ECO:0007669"/>
    <property type="project" value="InterPro"/>
</dbReference>
<name>A0A9P6NNE9_9BASI</name>
<dbReference type="SMART" id="SM00582">
    <property type="entry name" value="RPR"/>
    <property type="match status" value="1"/>
</dbReference>
<evidence type="ECO:0000313" key="3">
    <source>
        <dbReference type="EMBL" id="KAG0146671.1"/>
    </source>
</evidence>
<feature type="region of interest" description="Disordered" evidence="1">
    <location>
        <begin position="670"/>
        <end position="803"/>
    </location>
</feature>
<comment type="caution">
    <text evidence="3">The sequence shown here is derived from an EMBL/GenBank/DDBJ whole genome shotgun (WGS) entry which is preliminary data.</text>
</comment>
<dbReference type="InterPro" id="IPR006569">
    <property type="entry name" value="CID_dom"/>
</dbReference>
<feature type="compositionally biased region" description="Low complexity" evidence="1">
    <location>
        <begin position="726"/>
        <end position="741"/>
    </location>
</feature>
<proteinExistence type="predicted"/>
<dbReference type="PANTHER" id="PTHR15921:SF3">
    <property type="entry name" value="PRE-MRNA CLEAVAGE COMPLEX 2 PROTEIN PCF11"/>
    <property type="match status" value="1"/>
</dbReference>
<dbReference type="Gene3D" id="1.25.40.90">
    <property type="match status" value="1"/>
</dbReference>
<evidence type="ECO:0000256" key="1">
    <source>
        <dbReference type="SAM" id="MobiDB-lite"/>
    </source>
</evidence>
<reference evidence="3" key="1">
    <citation type="submission" date="2013-11" db="EMBL/GenBank/DDBJ databases">
        <title>Genome sequence of the fusiform rust pathogen reveals effectors for host alternation and coevolution with pine.</title>
        <authorList>
            <consortium name="DOE Joint Genome Institute"/>
            <person name="Smith K."/>
            <person name="Pendleton A."/>
            <person name="Kubisiak T."/>
            <person name="Anderson C."/>
            <person name="Salamov A."/>
            <person name="Aerts A."/>
            <person name="Riley R."/>
            <person name="Clum A."/>
            <person name="Lindquist E."/>
            <person name="Ence D."/>
            <person name="Campbell M."/>
            <person name="Kronenberg Z."/>
            <person name="Feau N."/>
            <person name="Dhillon B."/>
            <person name="Hamelin R."/>
            <person name="Burleigh J."/>
            <person name="Smith J."/>
            <person name="Yandell M."/>
            <person name="Nelson C."/>
            <person name="Grigoriev I."/>
            <person name="Davis J."/>
        </authorList>
    </citation>
    <scope>NUCLEOTIDE SEQUENCE</scope>
    <source>
        <strain evidence="3">G11</strain>
    </source>
</reference>